<protein>
    <submittedName>
        <fullName evidence="4">Autolysis response regulater LytR</fullName>
    </submittedName>
</protein>
<dbReference type="SMART" id="SM00850">
    <property type="entry name" value="LytTR"/>
    <property type="match status" value="1"/>
</dbReference>
<organism evidence="4">
    <name type="scientific">hydrothermal vent metagenome</name>
    <dbReference type="NCBI Taxonomy" id="652676"/>
    <lineage>
        <taxon>unclassified sequences</taxon>
        <taxon>metagenomes</taxon>
        <taxon>ecological metagenomes</taxon>
    </lineage>
</organism>
<dbReference type="AlphaFoldDB" id="A0A3B0ZZK0"/>
<keyword evidence="1" id="KW-0238">DNA-binding</keyword>
<dbReference type="InterPro" id="IPR007492">
    <property type="entry name" value="LytTR_DNA-bd_dom"/>
</dbReference>
<dbReference type="Pfam" id="PF00072">
    <property type="entry name" value="Response_reg"/>
    <property type="match status" value="1"/>
</dbReference>
<dbReference type="SMART" id="SM00448">
    <property type="entry name" value="REC"/>
    <property type="match status" value="1"/>
</dbReference>
<dbReference type="PROSITE" id="PS50930">
    <property type="entry name" value="HTH_LYTTR"/>
    <property type="match status" value="1"/>
</dbReference>
<reference evidence="4" key="1">
    <citation type="submission" date="2018-06" db="EMBL/GenBank/DDBJ databases">
        <authorList>
            <person name="Zhirakovskaya E."/>
        </authorList>
    </citation>
    <scope>NUCLEOTIDE SEQUENCE</scope>
</reference>
<evidence type="ECO:0000313" key="4">
    <source>
        <dbReference type="EMBL" id="VAW91389.1"/>
    </source>
</evidence>
<accession>A0A3B0ZZK0</accession>
<dbReference type="EMBL" id="UOFT01000009">
    <property type="protein sequence ID" value="VAW91389.1"/>
    <property type="molecule type" value="Genomic_DNA"/>
</dbReference>
<dbReference type="GO" id="GO:0005829">
    <property type="term" value="C:cytosol"/>
    <property type="evidence" value="ECO:0007669"/>
    <property type="project" value="TreeGrafter"/>
</dbReference>
<dbReference type="GO" id="GO:0000156">
    <property type="term" value="F:phosphorelay response regulator activity"/>
    <property type="evidence" value="ECO:0007669"/>
    <property type="project" value="TreeGrafter"/>
</dbReference>
<feature type="domain" description="Response regulatory" evidence="2">
    <location>
        <begin position="2"/>
        <end position="116"/>
    </location>
</feature>
<dbReference type="Gene3D" id="2.40.50.1020">
    <property type="entry name" value="LytTr DNA-binding domain"/>
    <property type="match status" value="1"/>
</dbReference>
<proteinExistence type="predicted"/>
<dbReference type="SUPFAM" id="SSF52172">
    <property type="entry name" value="CheY-like"/>
    <property type="match status" value="1"/>
</dbReference>
<dbReference type="PANTHER" id="PTHR48111">
    <property type="entry name" value="REGULATOR OF RPOS"/>
    <property type="match status" value="1"/>
</dbReference>
<dbReference type="InterPro" id="IPR001789">
    <property type="entry name" value="Sig_transdc_resp-reg_receiver"/>
</dbReference>
<dbReference type="Pfam" id="PF04397">
    <property type="entry name" value="LytTR"/>
    <property type="match status" value="1"/>
</dbReference>
<dbReference type="InterPro" id="IPR011006">
    <property type="entry name" value="CheY-like_superfamily"/>
</dbReference>
<feature type="domain" description="HTH LytTR-type" evidence="3">
    <location>
        <begin position="139"/>
        <end position="247"/>
    </location>
</feature>
<dbReference type="GO" id="GO:0032993">
    <property type="term" value="C:protein-DNA complex"/>
    <property type="evidence" value="ECO:0007669"/>
    <property type="project" value="TreeGrafter"/>
</dbReference>
<sequence length="250" mass="28392">MKILIADDEPLARERLKSLCEELCDYNVVAEAKHGKQVLDLIPEHQPDIILLDIRMPGMDGLEAAQHIAKLDTPPAIIFTTAYDQYALDAFDNHAVGYLLKPIKKEKLFDSLQAASKLSRAQLQSIQDEDKNTSSPSYISARIKGNIQLIPIDSIRYFQADQKYVSVGFFENNTANEVLIEESLKSLEQILSHAFIRIHRNALIAECYITGLNKDKEGAHWLCLQDMQHKLEVSRRHLSDVRKIIKDKAL</sequence>
<evidence type="ECO:0000256" key="1">
    <source>
        <dbReference type="ARBA" id="ARBA00023125"/>
    </source>
</evidence>
<name>A0A3B0ZZK0_9ZZZZ</name>
<dbReference type="Gene3D" id="3.40.50.2300">
    <property type="match status" value="1"/>
</dbReference>
<dbReference type="PANTHER" id="PTHR48111:SF69">
    <property type="entry name" value="RESPONSE REGULATOR RECEIVER"/>
    <property type="match status" value="1"/>
</dbReference>
<dbReference type="GO" id="GO:0000976">
    <property type="term" value="F:transcription cis-regulatory region binding"/>
    <property type="evidence" value="ECO:0007669"/>
    <property type="project" value="TreeGrafter"/>
</dbReference>
<evidence type="ECO:0000259" key="3">
    <source>
        <dbReference type="PROSITE" id="PS50930"/>
    </source>
</evidence>
<dbReference type="InterPro" id="IPR039420">
    <property type="entry name" value="WalR-like"/>
</dbReference>
<dbReference type="PROSITE" id="PS50110">
    <property type="entry name" value="RESPONSE_REGULATORY"/>
    <property type="match status" value="1"/>
</dbReference>
<evidence type="ECO:0000259" key="2">
    <source>
        <dbReference type="PROSITE" id="PS50110"/>
    </source>
</evidence>
<dbReference type="GO" id="GO:0006355">
    <property type="term" value="P:regulation of DNA-templated transcription"/>
    <property type="evidence" value="ECO:0007669"/>
    <property type="project" value="TreeGrafter"/>
</dbReference>
<gene>
    <name evidence="4" type="ORF">MNBD_GAMMA23-1062</name>
</gene>